<dbReference type="PATRIC" id="fig|391937.3.peg.3644"/>
<evidence type="ECO:0000313" key="16">
    <source>
        <dbReference type="EMBL" id="EKF17495.1"/>
    </source>
</evidence>
<keyword evidence="13" id="KW-0732">Signal</keyword>
<dbReference type="CDD" id="cd01347">
    <property type="entry name" value="ligand_gated_channel"/>
    <property type="match status" value="1"/>
</dbReference>
<evidence type="ECO:0000256" key="8">
    <source>
        <dbReference type="ARBA" id="ARBA00023077"/>
    </source>
</evidence>
<dbReference type="EMBL" id="AMRM01000023">
    <property type="protein sequence ID" value="EKF17495.1"/>
    <property type="molecule type" value="Genomic_DNA"/>
</dbReference>
<evidence type="ECO:0000256" key="6">
    <source>
        <dbReference type="ARBA" id="ARBA00023004"/>
    </source>
</evidence>
<feature type="domain" description="TonB-dependent receptor plug" evidence="15">
    <location>
        <begin position="51"/>
        <end position="153"/>
    </location>
</feature>
<dbReference type="InterPro" id="IPR012910">
    <property type="entry name" value="Plug_dom"/>
</dbReference>
<keyword evidence="3 11" id="KW-1134">Transmembrane beta strand</keyword>
<dbReference type="GO" id="GO:0009279">
    <property type="term" value="C:cell outer membrane"/>
    <property type="evidence" value="ECO:0007669"/>
    <property type="project" value="UniProtKB-SubCell"/>
</dbReference>
<evidence type="ECO:0000256" key="5">
    <source>
        <dbReference type="ARBA" id="ARBA00022692"/>
    </source>
</evidence>
<keyword evidence="4" id="KW-0410">Iron transport</keyword>
<evidence type="ECO:0000256" key="9">
    <source>
        <dbReference type="ARBA" id="ARBA00023136"/>
    </source>
</evidence>
<evidence type="ECO:0000256" key="13">
    <source>
        <dbReference type="SAM" id="SignalP"/>
    </source>
</evidence>
<evidence type="ECO:0000256" key="2">
    <source>
        <dbReference type="ARBA" id="ARBA00022448"/>
    </source>
</evidence>
<dbReference type="OrthoDB" id="9760333at2"/>
<dbReference type="Pfam" id="PF07715">
    <property type="entry name" value="Plug"/>
    <property type="match status" value="1"/>
</dbReference>
<dbReference type="STRING" id="391937.NA2_17731"/>
<keyword evidence="5 11" id="KW-0812">Transmembrane</keyword>
<evidence type="ECO:0000256" key="11">
    <source>
        <dbReference type="PROSITE-ProRule" id="PRU01360"/>
    </source>
</evidence>
<feature type="chain" id="PRO_5003864228" evidence="13">
    <location>
        <begin position="26"/>
        <end position="667"/>
    </location>
</feature>
<keyword evidence="8 12" id="KW-0798">TonB box</keyword>
<sequence>MKHKLLREASLLALATGLSLHGASAQDFSGTTLLERLVITSTKRSEDYFAVPALVDVAEPGELRRRNIDSVADLDRVFPDVNIRARSGRTYSNFTIRGQASLDFYNPSTQVYVDGLPQDSFNLARALPGDLESVELLYGPQGTLYGRGAIGGVINITTRKPGDEFRFGIDGAITSEGASSSLRINLPLIEGALFADATVSALRENDTYTTMMTGEDVGGTDDVHGQVRLRYAPEGSPLDMMLTAGRGRVTSTEEYFVMESMLEDRIALPVPSRYDLDTWNLGLNASYDLGFATITALTGYQDSTLDRTIFGNYTPEWQSTFSQELRIASNPDEGNVIDYVVGGYYQNLDFTRKVPAANQVSNQKIGSYALFADLTWHATDRLDISPGLRFDYEKAKATSAGGVTLDGENSFSSLSPKLGASYRVSDEWLVYGLFSTGFKAGGFTRTMTPANIAFTYDPQTTYNGEVGVKYRNDAGTLEARLSAYYNVTRDYQMFVGIQPVQYLQNVGEVTSRGVDLKVRAMPTDRLGVTAGIGYNHTRFTAYDNPVTPGVDRTGNRVPYAPEITANLMVDYRFDLAGDYGALIPYAAVSYVSDIYFDETNTVGQDGYALVDLGVKWEVNEKVAAEAFVTNLFDKTYTTYGFNAGAPYGNVYQLGQGRTIGGRINLTF</sequence>
<evidence type="ECO:0000256" key="12">
    <source>
        <dbReference type="RuleBase" id="RU003357"/>
    </source>
</evidence>
<keyword evidence="6" id="KW-0408">Iron</keyword>
<evidence type="ECO:0000313" key="17">
    <source>
        <dbReference type="Proteomes" id="UP000006786"/>
    </source>
</evidence>
<proteinExistence type="inferred from homology"/>
<evidence type="ECO:0000256" key="4">
    <source>
        <dbReference type="ARBA" id="ARBA00022496"/>
    </source>
</evidence>
<dbReference type="PROSITE" id="PS52016">
    <property type="entry name" value="TONB_DEPENDENT_REC_3"/>
    <property type="match status" value="1"/>
</dbReference>
<dbReference type="Proteomes" id="UP000006786">
    <property type="component" value="Unassembled WGS sequence"/>
</dbReference>
<accession>K2M8Y8</accession>
<feature type="domain" description="TonB-dependent receptor-like beta-barrel" evidence="14">
    <location>
        <begin position="273"/>
        <end position="631"/>
    </location>
</feature>
<name>K2M8Y8_9HYPH</name>
<evidence type="ECO:0000256" key="10">
    <source>
        <dbReference type="ARBA" id="ARBA00023237"/>
    </source>
</evidence>
<dbReference type="Pfam" id="PF00593">
    <property type="entry name" value="TonB_dep_Rec_b-barrel"/>
    <property type="match status" value="1"/>
</dbReference>
<dbReference type="eggNOG" id="COG4771">
    <property type="taxonomic scope" value="Bacteria"/>
</dbReference>
<dbReference type="PANTHER" id="PTHR32552:SF81">
    <property type="entry name" value="TONB-DEPENDENT OUTER MEMBRANE RECEPTOR"/>
    <property type="match status" value="1"/>
</dbReference>
<keyword evidence="2 11" id="KW-0813">Transport</keyword>
<evidence type="ECO:0000259" key="15">
    <source>
        <dbReference type="Pfam" id="PF07715"/>
    </source>
</evidence>
<reference evidence="16 17" key="1">
    <citation type="journal article" date="2012" name="J. Bacteriol.">
        <title>Genome Sequence of Nitratireductor pacificus Type Strain pht-3B.</title>
        <authorList>
            <person name="Lai Q."/>
            <person name="Li G."/>
            <person name="Shao Z."/>
        </authorList>
    </citation>
    <scope>NUCLEOTIDE SEQUENCE [LARGE SCALE GENOMIC DNA]</scope>
    <source>
        <strain evidence="17">pht-3B</strain>
    </source>
</reference>
<evidence type="ECO:0000256" key="1">
    <source>
        <dbReference type="ARBA" id="ARBA00004571"/>
    </source>
</evidence>
<dbReference type="GO" id="GO:0006826">
    <property type="term" value="P:iron ion transport"/>
    <property type="evidence" value="ECO:0007669"/>
    <property type="project" value="UniProtKB-KW"/>
</dbReference>
<comment type="subcellular location">
    <subcellularLocation>
        <location evidence="1 11">Cell outer membrane</location>
        <topology evidence="1 11">Multi-pass membrane protein</topology>
    </subcellularLocation>
</comment>
<evidence type="ECO:0000256" key="7">
    <source>
        <dbReference type="ARBA" id="ARBA00023065"/>
    </source>
</evidence>
<protein>
    <submittedName>
        <fullName evidence="16">TonB-dependent receptor</fullName>
    </submittedName>
</protein>
<dbReference type="RefSeq" id="WP_008598486.1">
    <property type="nucleotide sequence ID" value="NZ_AMRM01000023.1"/>
</dbReference>
<evidence type="ECO:0000259" key="14">
    <source>
        <dbReference type="Pfam" id="PF00593"/>
    </source>
</evidence>
<dbReference type="SUPFAM" id="SSF56935">
    <property type="entry name" value="Porins"/>
    <property type="match status" value="1"/>
</dbReference>
<organism evidence="16 17">
    <name type="scientific">Nitratireductor pacificus pht-3B</name>
    <dbReference type="NCBI Taxonomy" id="391937"/>
    <lineage>
        <taxon>Bacteria</taxon>
        <taxon>Pseudomonadati</taxon>
        <taxon>Pseudomonadota</taxon>
        <taxon>Alphaproteobacteria</taxon>
        <taxon>Hyphomicrobiales</taxon>
        <taxon>Phyllobacteriaceae</taxon>
        <taxon>Nitratireductor</taxon>
    </lineage>
</organism>
<dbReference type="AlphaFoldDB" id="K2M8Y8"/>
<comment type="caution">
    <text evidence="16">The sequence shown here is derived from an EMBL/GenBank/DDBJ whole genome shotgun (WGS) entry which is preliminary data.</text>
</comment>
<gene>
    <name evidence="16" type="ORF">NA2_17731</name>
</gene>
<keyword evidence="10 11" id="KW-0998">Cell outer membrane</keyword>
<keyword evidence="17" id="KW-1185">Reference proteome</keyword>
<dbReference type="PANTHER" id="PTHR32552">
    <property type="entry name" value="FERRICHROME IRON RECEPTOR-RELATED"/>
    <property type="match status" value="1"/>
</dbReference>
<keyword evidence="7" id="KW-0406">Ion transport</keyword>
<dbReference type="Gene3D" id="2.40.170.20">
    <property type="entry name" value="TonB-dependent receptor, beta-barrel domain"/>
    <property type="match status" value="1"/>
</dbReference>
<keyword evidence="9 11" id="KW-0472">Membrane</keyword>
<evidence type="ECO:0000256" key="3">
    <source>
        <dbReference type="ARBA" id="ARBA00022452"/>
    </source>
</evidence>
<keyword evidence="16" id="KW-0675">Receptor</keyword>
<dbReference type="InterPro" id="IPR000531">
    <property type="entry name" value="Beta-barrel_TonB"/>
</dbReference>
<comment type="similarity">
    <text evidence="11 12">Belongs to the TonB-dependent receptor family.</text>
</comment>
<dbReference type="InterPro" id="IPR036942">
    <property type="entry name" value="Beta-barrel_TonB_sf"/>
</dbReference>
<feature type="signal peptide" evidence="13">
    <location>
        <begin position="1"/>
        <end position="25"/>
    </location>
</feature>
<dbReference type="InterPro" id="IPR039426">
    <property type="entry name" value="TonB-dep_rcpt-like"/>
</dbReference>